<dbReference type="AlphaFoldDB" id="A0A7J9KVE8"/>
<comment type="caution">
    <text evidence="3">The sequence shown here is derived from an EMBL/GenBank/DDBJ whole genome shotgun (WGS) entry which is preliminary data.</text>
</comment>
<dbReference type="EMBL" id="JABFAF010000002">
    <property type="protein sequence ID" value="MBA0850443.1"/>
    <property type="molecule type" value="Genomic_DNA"/>
</dbReference>
<feature type="region of interest" description="Disordered" evidence="1">
    <location>
        <begin position="242"/>
        <end position="311"/>
    </location>
</feature>
<evidence type="ECO:0000259" key="2">
    <source>
        <dbReference type="Pfam" id="PF14111"/>
    </source>
</evidence>
<proteinExistence type="predicted"/>
<feature type="domain" description="DUF4283" evidence="2">
    <location>
        <begin position="107"/>
        <end position="174"/>
    </location>
</feature>
<dbReference type="PANTHER" id="PTHR31286">
    <property type="entry name" value="GLYCINE-RICH CELL WALL STRUCTURAL PROTEIN 1.8-LIKE"/>
    <property type="match status" value="1"/>
</dbReference>
<evidence type="ECO:0000256" key="1">
    <source>
        <dbReference type="SAM" id="MobiDB-lite"/>
    </source>
</evidence>
<dbReference type="OrthoDB" id="1429668at2759"/>
<dbReference type="InterPro" id="IPR025558">
    <property type="entry name" value="DUF4283"/>
</dbReference>
<dbReference type="Pfam" id="PF14111">
    <property type="entry name" value="DUF4283"/>
    <property type="match status" value="1"/>
</dbReference>
<organism evidence="3 4">
    <name type="scientific">Gossypium schwendimanii</name>
    <name type="common">Cotton</name>
    <dbReference type="NCBI Taxonomy" id="34291"/>
    <lineage>
        <taxon>Eukaryota</taxon>
        <taxon>Viridiplantae</taxon>
        <taxon>Streptophyta</taxon>
        <taxon>Embryophyta</taxon>
        <taxon>Tracheophyta</taxon>
        <taxon>Spermatophyta</taxon>
        <taxon>Magnoliopsida</taxon>
        <taxon>eudicotyledons</taxon>
        <taxon>Gunneridae</taxon>
        <taxon>Pentapetalae</taxon>
        <taxon>rosids</taxon>
        <taxon>malvids</taxon>
        <taxon>Malvales</taxon>
        <taxon>Malvaceae</taxon>
        <taxon>Malvoideae</taxon>
        <taxon>Gossypium</taxon>
    </lineage>
</organism>
<evidence type="ECO:0000313" key="4">
    <source>
        <dbReference type="Proteomes" id="UP000593576"/>
    </source>
</evidence>
<name>A0A7J9KVE8_GOSSC</name>
<dbReference type="InterPro" id="IPR040256">
    <property type="entry name" value="At4g02000-like"/>
</dbReference>
<keyword evidence="4" id="KW-1185">Reference proteome</keyword>
<protein>
    <recommendedName>
        <fullName evidence="2">DUF4283 domain-containing protein</fullName>
    </recommendedName>
</protein>
<evidence type="ECO:0000313" key="3">
    <source>
        <dbReference type="EMBL" id="MBA0850443.1"/>
    </source>
</evidence>
<reference evidence="3 4" key="1">
    <citation type="journal article" date="2019" name="Genome Biol. Evol.">
        <title>Insights into the evolution of the New World diploid cottons (Gossypium, subgenus Houzingenia) based on genome sequencing.</title>
        <authorList>
            <person name="Grover C.E."/>
            <person name="Arick M.A. 2nd"/>
            <person name="Thrash A."/>
            <person name="Conover J.L."/>
            <person name="Sanders W.S."/>
            <person name="Peterson D.G."/>
            <person name="Frelichowski J.E."/>
            <person name="Scheffler J.A."/>
            <person name="Scheffler B.E."/>
            <person name="Wendel J.F."/>
        </authorList>
    </citation>
    <scope>NUCLEOTIDE SEQUENCE [LARGE SCALE GENOMIC DNA]</scope>
    <source>
        <strain evidence="3">1</strain>
        <tissue evidence="3">Leaf</tissue>
    </source>
</reference>
<feature type="non-terminal residue" evidence="3">
    <location>
        <position position="311"/>
    </location>
</feature>
<dbReference type="PANTHER" id="PTHR31286:SF173">
    <property type="entry name" value="DUF4283 DOMAIN-CONTAINING PROTEIN"/>
    <property type="match status" value="1"/>
</dbReference>
<accession>A0A7J9KVE8</accession>
<feature type="compositionally biased region" description="Polar residues" evidence="1">
    <location>
        <begin position="250"/>
        <end position="260"/>
    </location>
</feature>
<gene>
    <name evidence="3" type="ORF">Goshw_029819</name>
</gene>
<dbReference type="Proteomes" id="UP000593576">
    <property type="component" value="Unassembled WGS sequence"/>
</dbReference>
<sequence length="311" mass="35328">MDTMEGDVAHFPAKDCNTKKVHFKDKGGDGESDSDRVVDRVPLVSASWRDMVLGKGSIDWEKESDLAVLEENEDLEFLKGDVLKSTIDGILSINFSDHIQQILVKDMEFTVVVKLLGWNIGYAALYNQVSSLWKPSRPFRLVDIENGYFLVKFQCVEDFDKVLSQGPWIVYGQLYGLPGHLYKRKIILEIGGLIGRVEKVRVNREIRKVEYEALPLICINCGRYGYTKDLCPLLIASRGQREEKEPAAGPSSSNDDQSNEPAVFGPWMQVQRKSRRNIRDSQNQSLKKQGKAMPGLRFVTLIRPDENEEDM</sequence>